<protein>
    <recommendedName>
        <fullName evidence="3">Flagellar biosynthesis, cell-distal portion of basal-body rod</fullName>
    </recommendedName>
</protein>
<organism evidence="1 2">
    <name type="scientific">Klebsiella variicola</name>
    <dbReference type="NCBI Taxonomy" id="244366"/>
    <lineage>
        <taxon>Bacteria</taxon>
        <taxon>Pseudomonadati</taxon>
        <taxon>Pseudomonadota</taxon>
        <taxon>Gammaproteobacteria</taxon>
        <taxon>Enterobacterales</taxon>
        <taxon>Enterobacteriaceae</taxon>
        <taxon>Klebsiella/Raoultella group</taxon>
        <taxon>Klebsiella</taxon>
        <taxon>Klebsiella pneumoniae complex</taxon>
    </lineage>
</organism>
<evidence type="ECO:0008006" key="3">
    <source>
        <dbReference type="Google" id="ProtNLM"/>
    </source>
</evidence>
<comment type="caution">
    <text evidence="1">The sequence shown here is derived from an EMBL/GenBank/DDBJ whole genome shotgun (WGS) entry which is preliminary data.</text>
</comment>
<accession>A0A2N5AMH6</accession>
<dbReference type="Proteomes" id="UP000234473">
    <property type="component" value="Unassembled WGS sequence"/>
</dbReference>
<sequence>MFSQGFFDGETLTDGVLTTPYYDVAMRQFIVDSVSASTFNTWVLKGSIKLPRAFSATEARVLRDRKNRIPIGIASSAYTYTVDTLAFDAENDLLYVAVSRTVMIAAGYDDTTEGAQKYFWDTYGGIILSQKSTASQTLPEYTLFFSEAGTVTAVTDQNCTATIQVTKKLSLDVGKMQSNANAVNIAANSQAYAADRLRALSAELPEFSNDLGVVGSFASAVAYSATFNGPSIFRLSRLSLATNNRRMVLSITDSLGTVEKLTLLEGESISGATISSPYVDFIFEPRIINSVAINTTTGRTLMYIPVTLPGSLPSDTTRIIRDRKGVYEAYLPTTIAGGTSAGITYDASSGSLMLAVLNSAVTAAGYELTTAGVIKYVVSELTGKVFSQISSTTVTQVFCNLFKLAPGAVTVTTDGNAATDKVVTLTGSFYGPKMTTDELTTYRRYETTIRNNTGYATGLRPVRIKCRFGAGEVPNDRCLVVTDAAGTVYPCQWAGEPDFNPRRGRNLSYWGDDSLRSGELLILDNLAAGAAKKYVVKAYPTEQSASLYSRTVRESSTSFLVTADDGTQVRFDSVVGWLPYKLTRDSITYTNICQQLYATVTGTAWSYVAAGYTDYRYQVISDGPLFTEVETTFFNGAQTGNVALPVGVIKHTYRTKVFRNGYVQIDASARLLSALAANILFACVTRIQLNSTATKAYRADYNSVWTDNSVVRSIAIRYAGGDAIRDSAESATLGNRTPVAGLTTNTTYSRFDGGWTAGTWNASASTLGAPKNWAWTVGFSINLNESVTDPTALSDIELNPPVGFASGESVYPRFRQAKLMSRLGDTVSGIAAWNTLDATSTDNGNGMFNTIAGDIVRMLHLKIGTLDTVYAKFDAWATTWYGGISNIHLGAAADSKGLQFASRLVLPQLWWLYKLAVLNGDTEKQTELKVAIGNMAADCYSSFGTVGSANSNFYAAAFRSWAMAYAAGLDTSGSYATAMTMVDGQFSSSMYFAGVKNIITDNVTENVPKRRYLHYQVYAWNNYLIGCKAAGRASVLNMETYALNAVSGYGGLKEVDYCIAESRRGQPTTVGFLLYPLLHSGDNSCLEAAERLLDAFDEYGGSNTNGQIKLWDLDFFSEISTTFSEYTFACNIMADAWMQYWIDNN</sequence>
<name>A0A2N5AMH6_KLEVA</name>
<proteinExistence type="predicted"/>
<dbReference type="EMBL" id="PICB01000043">
    <property type="protein sequence ID" value="PLP48890.1"/>
    <property type="molecule type" value="Genomic_DNA"/>
</dbReference>
<gene>
    <name evidence="1" type="ORF">CWM98_01975</name>
</gene>
<reference evidence="1 2" key="1">
    <citation type="submission" date="2017-11" db="EMBL/GenBank/DDBJ databases">
        <authorList>
            <person name="Han C.G."/>
        </authorList>
    </citation>
    <scope>NUCLEOTIDE SEQUENCE [LARGE SCALE GENOMIC DNA]</scope>
    <source>
        <strain evidence="1 2">A5</strain>
    </source>
</reference>
<evidence type="ECO:0000313" key="2">
    <source>
        <dbReference type="Proteomes" id="UP000234473"/>
    </source>
</evidence>
<dbReference type="AlphaFoldDB" id="A0A2N5AMH6"/>
<evidence type="ECO:0000313" key="1">
    <source>
        <dbReference type="EMBL" id="PLP48890.1"/>
    </source>
</evidence>
<reference evidence="1 2" key="2">
    <citation type="submission" date="2018-01" db="EMBL/GenBank/DDBJ databases">
        <title>Genomic study of Klebsiella pneumoniae.</title>
        <authorList>
            <person name="Yang Y."/>
            <person name="Bicalho R."/>
        </authorList>
    </citation>
    <scope>NUCLEOTIDE SEQUENCE [LARGE SCALE GENOMIC DNA]</scope>
    <source>
        <strain evidence="1 2">A5</strain>
    </source>
</reference>